<name>A0ACA9JX20_9GLOM</name>
<dbReference type="EMBL" id="CAJVPT010000206">
    <property type="protein sequence ID" value="CAG8440610.1"/>
    <property type="molecule type" value="Genomic_DNA"/>
</dbReference>
<accession>A0ACA9JX20</accession>
<gene>
    <name evidence="1" type="ORF">ACOLOM_LOCUS199</name>
</gene>
<keyword evidence="2" id="KW-1185">Reference proteome</keyword>
<evidence type="ECO:0000313" key="2">
    <source>
        <dbReference type="Proteomes" id="UP000789525"/>
    </source>
</evidence>
<proteinExistence type="predicted"/>
<sequence length="43" mass="5076">MIILRIPTFKEELGEDVEIWLHQIKNILRAQEVKDSTSSIFFS</sequence>
<comment type="caution">
    <text evidence="1">The sequence shown here is derived from an EMBL/GenBank/DDBJ whole genome shotgun (WGS) entry which is preliminary data.</text>
</comment>
<protein>
    <submittedName>
        <fullName evidence="1">11721_t:CDS:1</fullName>
    </submittedName>
</protein>
<evidence type="ECO:0000313" key="1">
    <source>
        <dbReference type="EMBL" id="CAG8440610.1"/>
    </source>
</evidence>
<dbReference type="Proteomes" id="UP000789525">
    <property type="component" value="Unassembled WGS sequence"/>
</dbReference>
<organism evidence="1 2">
    <name type="scientific">Acaulospora colombiana</name>
    <dbReference type="NCBI Taxonomy" id="27376"/>
    <lineage>
        <taxon>Eukaryota</taxon>
        <taxon>Fungi</taxon>
        <taxon>Fungi incertae sedis</taxon>
        <taxon>Mucoromycota</taxon>
        <taxon>Glomeromycotina</taxon>
        <taxon>Glomeromycetes</taxon>
        <taxon>Diversisporales</taxon>
        <taxon>Acaulosporaceae</taxon>
        <taxon>Acaulospora</taxon>
    </lineage>
</organism>
<reference evidence="1" key="1">
    <citation type="submission" date="2021-06" db="EMBL/GenBank/DDBJ databases">
        <authorList>
            <person name="Kallberg Y."/>
            <person name="Tangrot J."/>
            <person name="Rosling A."/>
        </authorList>
    </citation>
    <scope>NUCLEOTIDE SEQUENCE</scope>
    <source>
        <strain evidence="1">CL356</strain>
    </source>
</reference>